<dbReference type="Pfam" id="PF00440">
    <property type="entry name" value="TetR_N"/>
    <property type="match status" value="1"/>
</dbReference>
<keyword evidence="7" id="KW-1185">Reference proteome</keyword>
<dbReference type="EMBL" id="FNCC01000001">
    <property type="protein sequence ID" value="SDF35812.1"/>
    <property type="molecule type" value="Genomic_DNA"/>
</dbReference>
<feature type="DNA-binding region" description="H-T-H motif" evidence="4">
    <location>
        <begin position="32"/>
        <end position="51"/>
    </location>
</feature>
<dbReference type="PANTHER" id="PTHR30055">
    <property type="entry name" value="HTH-TYPE TRANSCRIPTIONAL REGULATOR RUTR"/>
    <property type="match status" value="1"/>
</dbReference>
<dbReference type="STRING" id="200378.SAMN05216553_101246"/>
<dbReference type="InterPro" id="IPR001647">
    <property type="entry name" value="HTH_TetR"/>
</dbReference>
<evidence type="ECO:0000259" key="5">
    <source>
        <dbReference type="PROSITE" id="PS50977"/>
    </source>
</evidence>
<organism evidence="6 7">
    <name type="scientific">Lentzea fradiae</name>
    <dbReference type="NCBI Taxonomy" id="200378"/>
    <lineage>
        <taxon>Bacteria</taxon>
        <taxon>Bacillati</taxon>
        <taxon>Actinomycetota</taxon>
        <taxon>Actinomycetes</taxon>
        <taxon>Pseudonocardiales</taxon>
        <taxon>Pseudonocardiaceae</taxon>
        <taxon>Lentzea</taxon>
    </lineage>
</organism>
<gene>
    <name evidence="6" type="ORF">SAMN05216553_101246</name>
</gene>
<reference evidence="7" key="1">
    <citation type="submission" date="2016-10" db="EMBL/GenBank/DDBJ databases">
        <authorList>
            <person name="Varghese N."/>
            <person name="Submissions S."/>
        </authorList>
    </citation>
    <scope>NUCLEOTIDE SEQUENCE [LARGE SCALE GENOMIC DNA]</scope>
    <source>
        <strain evidence="7">CGMCC 4.3506</strain>
    </source>
</reference>
<dbReference type="Gene3D" id="1.10.357.10">
    <property type="entry name" value="Tetracycline Repressor, domain 2"/>
    <property type="match status" value="1"/>
</dbReference>
<dbReference type="InterPro" id="IPR023772">
    <property type="entry name" value="DNA-bd_HTH_TetR-type_CS"/>
</dbReference>
<keyword evidence="1" id="KW-0805">Transcription regulation</keyword>
<protein>
    <submittedName>
        <fullName evidence="6">Transcriptional regulator, TetR family</fullName>
    </submittedName>
</protein>
<sequence>MPSPARHDEQKAARILSAAQELILKRGYKGVTISDIAERAHIGKGTVYLYWQTKEDIFVELLANEILTVIEVYLAEARRQPELTLPHRFCAHIVRAALDRPLARALQTHDAELLGIIIDHPRSQDLLHRHGASALITGLLPIWREHGVIRADWQLDDQAYALQVLTVGHLQMQTHPEIDRLETATSPDEVLSAATEALLGVTDVKPGGLQALSSDVLAFLGDSAKSVREFLLPSDR</sequence>
<dbReference type="AlphaFoldDB" id="A0A1G7KF47"/>
<dbReference type="InterPro" id="IPR050109">
    <property type="entry name" value="HTH-type_TetR-like_transc_reg"/>
</dbReference>
<dbReference type="OrthoDB" id="3682047at2"/>
<accession>A0A1G7KF47</accession>
<proteinExistence type="predicted"/>
<dbReference type="GO" id="GO:0003700">
    <property type="term" value="F:DNA-binding transcription factor activity"/>
    <property type="evidence" value="ECO:0007669"/>
    <property type="project" value="TreeGrafter"/>
</dbReference>
<feature type="domain" description="HTH tetR-type" evidence="5">
    <location>
        <begin position="9"/>
        <end position="69"/>
    </location>
</feature>
<dbReference type="RefSeq" id="WP_090044605.1">
    <property type="nucleotide sequence ID" value="NZ_FNCC01000001.1"/>
</dbReference>
<evidence type="ECO:0000256" key="2">
    <source>
        <dbReference type="ARBA" id="ARBA00023125"/>
    </source>
</evidence>
<dbReference type="PROSITE" id="PS50977">
    <property type="entry name" value="HTH_TETR_2"/>
    <property type="match status" value="1"/>
</dbReference>
<name>A0A1G7KF47_9PSEU</name>
<dbReference type="GO" id="GO:0000976">
    <property type="term" value="F:transcription cis-regulatory region binding"/>
    <property type="evidence" value="ECO:0007669"/>
    <property type="project" value="TreeGrafter"/>
</dbReference>
<dbReference type="InterPro" id="IPR009057">
    <property type="entry name" value="Homeodomain-like_sf"/>
</dbReference>
<evidence type="ECO:0000313" key="6">
    <source>
        <dbReference type="EMBL" id="SDF35812.1"/>
    </source>
</evidence>
<evidence type="ECO:0000256" key="1">
    <source>
        <dbReference type="ARBA" id="ARBA00023015"/>
    </source>
</evidence>
<keyword evidence="3" id="KW-0804">Transcription</keyword>
<evidence type="ECO:0000256" key="4">
    <source>
        <dbReference type="PROSITE-ProRule" id="PRU00335"/>
    </source>
</evidence>
<evidence type="ECO:0000256" key="3">
    <source>
        <dbReference type="ARBA" id="ARBA00023163"/>
    </source>
</evidence>
<dbReference type="Proteomes" id="UP000199623">
    <property type="component" value="Unassembled WGS sequence"/>
</dbReference>
<evidence type="ECO:0000313" key="7">
    <source>
        <dbReference type="Proteomes" id="UP000199623"/>
    </source>
</evidence>
<dbReference type="PRINTS" id="PR00455">
    <property type="entry name" value="HTHTETR"/>
</dbReference>
<dbReference type="SUPFAM" id="SSF46689">
    <property type="entry name" value="Homeodomain-like"/>
    <property type="match status" value="1"/>
</dbReference>
<dbReference type="PANTHER" id="PTHR30055:SF234">
    <property type="entry name" value="HTH-TYPE TRANSCRIPTIONAL REGULATOR BETI"/>
    <property type="match status" value="1"/>
</dbReference>
<dbReference type="PROSITE" id="PS01081">
    <property type="entry name" value="HTH_TETR_1"/>
    <property type="match status" value="1"/>
</dbReference>
<keyword evidence="2 4" id="KW-0238">DNA-binding</keyword>